<dbReference type="HOGENOM" id="CLU_1712034_0_0_6"/>
<evidence type="ECO:0008006" key="2">
    <source>
        <dbReference type="Google" id="ProtNLM"/>
    </source>
</evidence>
<organism evidence="1">
    <name type="scientific">Shewanella putrefaciens (strain CN-32 / ATCC BAA-453)</name>
    <dbReference type="NCBI Taxonomy" id="319224"/>
    <lineage>
        <taxon>Bacteria</taxon>
        <taxon>Pseudomonadati</taxon>
        <taxon>Pseudomonadota</taxon>
        <taxon>Gammaproteobacteria</taxon>
        <taxon>Alteromonadales</taxon>
        <taxon>Shewanellaceae</taxon>
        <taxon>Shewanella</taxon>
    </lineage>
</organism>
<protein>
    <recommendedName>
        <fullName evidence="2">TIGR02444 family protein</fullName>
    </recommendedName>
</protein>
<name>A4YA47_SHEPC</name>
<dbReference type="EMBL" id="CP000681">
    <property type="protein sequence ID" value="ABP76830.1"/>
    <property type="molecule type" value="Genomic_DNA"/>
</dbReference>
<dbReference type="InterPro" id="IPR012659">
    <property type="entry name" value="CHP02444"/>
</dbReference>
<dbReference type="KEGG" id="spc:Sputcn32_3118"/>
<sequence length="164" mass="18884">MITTPNIQGQCMQNPSRLDGQIWDWCDMSYGHNKALCLELQDSCQVNVNLLLLAQYLDLTLDVTGPRQYSTEQWQTLTAAVKEWDEKFLSPYRRLRRLAKASLNKDEYQQMLDVELMMERKAQRTITCALRRLNPLGLKTNLVSYLSLFGLGEADVKQLALLTP</sequence>
<dbReference type="STRING" id="319224.Sputcn32_3118"/>
<proteinExistence type="predicted"/>
<dbReference type="Pfam" id="PF09523">
    <property type="entry name" value="DUF2390"/>
    <property type="match status" value="1"/>
</dbReference>
<accession>A4YA47</accession>
<gene>
    <name evidence="1" type="ordered locus">Sputcn32_3118</name>
</gene>
<evidence type="ECO:0000313" key="1">
    <source>
        <dbReference type="EMBL" id="ABP76830.1"/>
    </source>
</evidence>
<dbReference type="eggNOG" id="COG5589">
    <property type="taxonomic scope" value="Bacteria"/>
</dbReference>
<dbReference type="AlphaFoldDB" id="A4YA47"/>
<reference evidence="1" key="1">
    <citation type="submission" date="2007-04" db="EMBL/GenBank/DDBJ databases">
        <title>Complete sequence of Shewanella putrefaciens CN-32.</title>
        <authorList>
            <consortium name="US DOE Joint Genome Institute"/>
            <person name="Copeland A."/>
            <person name="Lucas S."/>
            <person name="Lapidus A."/>
            <person name="Barry K."/>
            <person name="Detter J.C."/>
            <person name="Glavina del Rio T."/>
            <person name="Hammon N."/>
            <person name="Israni S."/>
            <person name="Dalin E."/>
            <person name="Tice H."/>
            <person name="Pitluck S."/>
            <person name="Chain P."/>
            <person name="Malfatti S."/>
            <person name="Shin M."/>
            <person name="Vergez L."/>
            <person name="Schmutz J."/>
            <person name="Larimer F."/>
            <person name="Land M."/>
            <person name="Hauser L."/>
            <person name="Kyrpides N."/>
            <person name="Mikhailova N."/>
            <person name="Romine M.F."/>
            <person name="Fredrickson J."/>
            <person name="Tiedje J."/>
            <person name="Richardson P."/>
        </authorList>
    </citation>
    <scope>NUCLEOTIDE SEQUENCE [LARGE SCALE GENOMIC DNA]</scope>
    <source>
        <strain evidence="1">CN-32</strain>
    </source>
</reference>